<dbReference type="AlphaFoldDB" id="A0A9P7QC15"/>
<feature type="chain" id="PRO_5040443638" evidence="1">
    <location>
        <begin position="20"/>
        <end position="63"/>
    </location>
</feature>
<feature type="signal peptide" evidence="1">
    <location>
        <begin position="1"/>
        <end position="19"/>
    </location>
</feature>
<evidence type="ECO:0000256" key="1">
    <source>
        <dbReference type="SAM" id="SignalP"/>
    </source>
</evidence>
<protein>
    <submittedName>
        <fullName evidence="2">Uncharacterized protein</fullName>
    </submittedName>
</protein>
<feature type="non-terminal residue" evidence="2">
    <location>
        <position position="1"/>
    </location>
</feature>
<reference evidence="2 3" key="1">
    <citation type="journal article" date="2020" name="bioRxiv">
        <title>Whole genome comparisons of ergot fungi reveals the divergence and evolution of species within the genus Claviceps are the result of varying mechanisms driving genome evolution and host range expansion.</title>
        <authorList>
            <person name="Wyka S.A."/>
            <person name="Mondo S.J."/>
            <person name="Liu M."/>
            <person name="Dettman J."/>
            <person name="Nalam V."/>
            <person name="Broders K.D."/>
        </authorList>
    </citation>
    <scope>NUCLEOTIDE SEQUENCE [LARGE SCALE GENOMIC DNA]</scope>
    <source>
        <strain evidence="2 3">Clav52</strain>
    </source>
</reference>
<dbReference type="Proteomes" id="UP000707071">
    <property type="component" value="Unassembled WGS sequence"/>
</dbReference>
<comment type="caution">
    <text evidence="2">The sequence shown here is derived from an EMBL/GenBank/DDBJ whole genome shotgun (WGS) entry which is preliminary data.</text>
</comment>
<evidence type="ECO:0000313" key="3">
    <source>
        <dbReference type="Proteomes" id="UP000707071"/>
    </source>
</evidence>
<keyword evidence="1" id="KW-0732">Signal</keyword>
<sequence length="63" mass="6778">MKFLTSVVALATMASTTLACHCRTGSGGFDMDTTKSYKRKHVLRTPAESTYGHNALLQTLSLG</sequence>
<proteinExistence type="predicted"/>
<accession>A0A9P7QC15</accession>
<gene>
    <name evidence="2" type="ORF">E4U09_005305</name>
</gene>
<name>A0A9P7QC15_9HYPO</name>
<dbReference type="PROSITE" id="PS51257">
    <property type="entry name" value="PROKAR_LIPOPROTEIN"/>
    <property type="match status" value="1"/>
</dbReference>
<keyword evidence="3" id="KW-1185">Reference proteome</keyword>
<dbReference type="EMBL" id="SRRH01000441">
    <property type="protein sequence ID" value="KAG6288896.1"/>
    <property type="molecule type" value="Genomic_DNA"/>
</dbReference>
<evidence type="ECO:0000313" key="2">
    <source>
        <dbReference type="EMBL" id="KAG6288896.1"/>
    </source>
</evidence>
<organism evidence="2 3">
    <name type="scientific">Claviceps aff. purpurea</name>
    <dbReference type="NCBI Taxonomy" id="1967640"/>
    <lineage>
        <taxon>Eukaryota</taxon>
        <taxon>Fungi</taxon>
        <taxon>Dikarya</taxon>
        <taxon>Ascomycota</taxon>
        <taxon>Pezizomycotina</taxon>
        <taxon>Sordariomycetes</taxon>
        <taxon>Hypocreomycetidae</taxon>
        <taxon>Hypocreales</taxon>
        <taxon>Clavicipitaceae</taxon>
        <taxon>Claviceps</taxon>
    </lineage>
</organism>